<dbReference type="Gene3D" id="3.30.450.20">
    <property type="entry name" value="PAS domain"/>
    <property type="match status" value="1"/>
</dbReference>
<evidence type="ECO:0000256" key="1">
    <source>
        <dbReference type="ARBA" id="ARBA00000085"/>
    </source>
</evidence>
<gene>
    <name evidence="4" type="ORF">GBK04_29540</name>
</gene>
<dbReference type="SMART" id="SM00065">
    <property type="entry name" value="GAF"/>
    <property type="match status" value="1"/>
</dbReference>
<keyword evidence="5" id="KW-1185">Reference proteome</keyword>
<dbReference type="Pfam" id="PF13426">
    <property type="entry name" value="PAS_9"/>
    <property type="match status" value="1"/>
</dbReference>
<dbReference type="PANTHER" id="PTHR43102">
    <property type="entry name" value="SLR1143 PROTEIN"/>
    <property type="match status" value="1"/>
</dbReference>
<evidence type="ECO:0000259" key="3">
    <source>
        <dbReference type="PROSITE" id="PS50112"/>
    </source>
</evidence>
<sequence>MEISNNEGLRLQEVRRFMGLDLMAHPELQEIVGLAAELCEKPLAFLTMLDEQTNWLQVAAGIKVEAVPRATSFCRYTIEQDEVMVVSDATRDSRFQDNPYVVSDQGVQFYAGVPLVLQNGLKLGTLCVLDQKPGSLTPLQAKGLLVLSKQATLVLELQMSQTLLEQQVAETLVKNELLRKISFMQSHEIRHPLTNILGLVDLVKEGQLGVDDEWIDMLVDEAHILDGKINEVVTDSLGINDFRYLRNQKMVEEIEDYAILILDEKGNVENWNKGAEVLKGYKAKEIIGRNFSIFYTEEDKRSHRPQELIKGAIREGRARDTGWRVRKDGTRFWGSTVITAMHGYNGEVIGFTKVTRDLSGVLLEE</sequence>
<reference evidence="4 5" key="1">
    <citation type="submission" date="2019-10" db="EMBL/GenBank/DDBJ databases">
        <title>Draft Genome Sequence of Cytophagaceae sp. SJW1-29.</title>
        <authorList>
            <person name="Choi A."/>
        </authorList>
    </citation>
    <scope>NUCLEOTIDE SEQUENCE [LARGE SCALE GENOMIC DNA]</scope>
    <source>
        <strain evidence="4 5">SJW1-29</strain>
    </source>
</reference>
<dbReference type="InterPro" id="IPR029016">
    <property type="entry name" value="GAF-like_dom_sf"/>
</dbReference>
<evidence type="ECO:0000313" key="4">
    <source>
        <dbReference type="EMBL" id="MPR37359.1"/>
    </source>
</evidence>
<dbReference type="CDD" id="cd00082">
    <property type="entry name" value="HisKA"/>
    <property type="match status" value="1"/>
</dbReference>
<dbReference type="PROSITE" id="PS50112">
    <property type="entry name" value="PAS"/>
    <property type="match status" value="1"/>
</dbReference>
<protein>
    <recommendedName>
        <fullName evidence="2">histidine kinase</fullName>
        <ecNumber evidence="2">2.7.13.3</ecNumber>
    </recommendedName>
</protein>
<dbReference type="Proteomes" id="UP000479293">
    <property type="component" value="Unassembled WGS sequence"/>
</dbReference>
<dbReference type="InterPro" id="IPR000014">
    <property type="entry name" value="PAS"/>
</dbReference>
<proteinExistence type="predicted"/>
<organism evidence="4 5">
    <name type="scientific">Salmonirosea aquatica</name>
    <dbReference type="NCBI Taxonomy" id="2654236"/>
    <lineage>
        <taxon>Bacteria</taxon>
        <taxon>Pseudomonadati</taxon>
        <taxon>Bacteroidota</taxon>
        <taxon>Cytophagia</taxon>
        <taxon>Cytophagales</taxon>
        <taxon>Spirosomataceae</taxon>
        <taxon>Salmonirosea</taxon>
    </lineage>
</organism>
<comment type="catalytic activity">
    <reaction evidence="1">
        <text>ATP + protein L-histidine = ADP + protein N-phospho-L-histidine.</text>
        <dbReference type="EC" id="2.7.13.3"/>
    </reaction>
</comment>
<dbReference type="PANTHER" id="PTHR43102:SF2">
    <property type="entry name" value="GAF DOMAIN-CONTAINING PROTEIN"/>
    <property type="match status" value="1"/>
</dbReference>
<dbReference type="InterPro" id="IPR003661">
    <property type="entry name" value="HisK_dim/P_dom"/>
</dbReference>
<dbReference type="Gene3D" id="3.30.450.40">
    <property type="match status" value="1"/>
</dbReference>
<dbReference type="EC" id="2.7.13.3" evidence="2"/>
<dbReference type="EMBL" id="WHLY01000004">
    <property type="protein sequence ID" value="MPR37359.1"/>
    <property type="molecule type" value="Genomic_DNA"/>
</dbReference>
<dbReference type="InterPro" id="IPR035965">
    <property type="entry name" value="PAS-like_dom_sf"/>
</dbReference>
<dbReference type="CDD" id="cd00130">
    <property type="entry name" value="PAS"/>
    <property type="match status" value="1"/>
</dbReference>
<dbReference type="InterPro" id="IPR036097">
    <property type="entry name" value="HisK_dim/P_sf"/>
</dbReference>
<evidence type="ECO:0000256" key="2">
    <source>
        <dbReference type="ARBA" id="ARBA00012438"/>
    </source>
</evidence>
<dbReference type="RefSeq" id="WP_152766784.1">
    <property type="nucleotide sequence ID" value="NZ_WHLY01000004.1"/>
</dbReference>
<dbReference type="Gene3D" id="1.10.287.130">
    <property type="match status" value="1"/>
</dbReference>
<comment type="caution">
    <text evidence="4">The sequence shown here is derived from an EMBL/GenBank/DDBJ whole genome shotgun (WGS) entry which is preliminary data.</text>
</comment>
<dbReference type="SUPFAM" id="SSF47384">
    <property type="entry name" value="Homodimeric domain of signal transducing histidine kinase"/>
    <property type="match status" value="1"/>
</dbReference>
<dbReference type="AlphaFoldDB" id="A0A7C9BW77"/>
<name>A0A7C9BW77_9BACT</name>
<feature type="domain" description="PAS" evidence="3">
    <location>
        <begin position="246"/>
        <end position="316"/>
    </location>
</feature>
<accession>A0A7C9BW77</accession>
<evidence type="ECO:0000313" key="5">
    <source>
        <dbReference type="Proteomes" id="UP000479293"/>
    </source>
</evidence>
<dbReference type="SUPFAM" id="SSF55781">
    <property type="entry name" value="GAF domain-like"/>
    <property type="match status" value="1"/>
</dbReference>
<dbReference type="NCBIfam" id="TIGR00229">
    <property type="entry name" value="sensory_box"/>
    <property type="match status" value="1"/>
</dbReference>
<dbReference type="GO" id="GO:0000155">
    <property type="term" value="F:phosphorelay sensor kinase activity"/>
    <property type="evidence" value="ECO:0007669"/>
    <property type="project" value="InterPro"/>
</dbReference>
<dbReference type="Pfam" id="PF01590">
    <property type="entry name" value="GAF"/>
    <property type="match status" value="1"/>
</dbReference>
<dbReference type="SUPFAM" id="SSF55785">
    <property type="entry name" value="PYP-like sensor domain (PAS domain)"/>
    <property type="match status" value="1"/>
</dbReference>
<dbReference type="InterPro" id="IPR003018">
    <property type="entry name" value="GAF"/>
</dbReference>